<gene>
    <name evidence="1" type="ORF">NDU88_007101</name>
</gene>
<organism evidence="1 2">
    <name type="scientific">Pleurodeles waltl</name>
    <name type="common">Iberian ribbed newt</name>
    <dbReference type="NCBI Taxonomy" id="8319"/>
    <lineage>
        <taxon>Eukaryota</taxon>
        <taxon>Metazoa</taxon>
        <taxon>Chordata</taxon>
        <taxon>Craniata</taxon>
        <taxon>Vertebrata</taxon>
        <taxon>Euteleostomi</taxon>
        <taxon>Amphibia</taxon>
        <taxon>Batrachia</taxon>
        <taxon>Caudata</taxon>
        <taxon>Salamandroidea</taxon>
        <taxon>Salamandridae</taxon>
        <taxon>Pleurodelinae</taxon>
        <taxon>Pleurodeles</taxon>
    </lineage>
</organism>
<dbReference type="Proteomes" id="UP001066276">
    <property type="component" value="Chromosome 3_1"/>
</dbReference>
<evidence type="ECO:0000313" key="1">
    <source>
        <dbReference type="EMBL" id="KAJ1190363.1"/>
    </source>
</evidence>
<keyword evidence="2" id="KW-1185">Reference proteome</keyword>
<reference evidence="1" key="1">
    <citation type="journal article" date="2022" name="bioRxiv">
        <title>Sequencing and chromosome-scale assembly of the giantPleurodeles waltlgenome.</title>
        <authorList>
            <person name="Brown T."/>
            <person name="Elewa A."/>
            <person name="Iarovenko S."/>
            <person name="Subramanian E."/>
            <person name="Araus A.J."/>
            <person name="Petzold A."/>
            <person name="Susuki M."/>
            <person name="Suzuki K.-i.T."/>
            <person name="Hayashi T."/>
            <person name="Toyoda A."/>
            <person name="Oliveira C."/>
            <person name="Osipova E."/>
            <person name="Leigh N.D."/>
            <person name="Simon A."/>
            <person name="Yun M.H."/>
        </authorList>
    </citation>
    <scope>NUCLEOTIDE SEQUENCE</scope>
    <source>
        <strain evidence="1">20211129_DDA</strain>
        <tissue evidence="1">Liver</tissue>
    </source>
</reference>
<accession>A0AAV7UNF5</accession>
<dbReference type="AlphaFoldDB" id="A0AAV7UNF5"/>
<protein>
    <submittedName>
        <fullName evidence="1">Uncharacterized protein</fullName>
    </submittedName>
</protein>
<sequence length="115" mass="12222">MQGAVPEGCLARSLILKLLCRALEHLPQAGGLEAATDKLQRKGTLRCGFSWNAASGNAPVSGQMQGLTTGRDTLRLLHSNPVGAKSISPLCAGQFRVLVQNGQTCGLHNVDRRYP</sequence>
<dbReference type="EMBL" id="JANPWB010000005">
    <property type="protein sequence ID" value="KAJ1190363.1"/>
    <property type="molecule type" value="Genomic_DNA"/>
</dbReference>
<proteinExistence type="predicted"/>
<name>A0AAV7UNF5_PLEWA</name>
<evidence type="ECO:0000313" key="2">
    <source>
        <dbReference type="Proteomes" id="UP001066276"/>
    </source>
</evidence>
<comment type="caution">
    <text evidence="1">The sequence shown here is derived from an EMBL/GenBank/DDBJ whole genome shotgun (WGS) entry which is preliminary data.</text>
</comment>